<proteinExistence type="predicted"/>
<keyword evidence="2" id="KW-1133">Transmembrane helix</keyword>
<dbReference type="KEGG" id="cdes:C0J27_01130"/>
<keyword evidence="2" id="KW-0472">Membrane</keyword>
<dbReference type="Proteomes" id="UP000254834">
    <property type="component" value="Chromosome"/>
</dbReference>
<protein>
    <submittedName>
        <fullName evidence="3">Uncharacterized protein</fullName>
    </submittedName>
</protein>
<evidence type="ECO:0000256" key="2">
    <source>
        <dbReference type="SAM" id="Phobius"/>
    </source>
</evidence>
<feature type="transmembrane region" description="Helical" evidence="2">
    <location>
        <begin position="190"/>
        <end position="208"/>
    </location>
</feature>
<reference evidence="3 4" key="1">
    <citation type="submission" date="2017-12" db="EMBL/GenBank/DDBJ databases">
        <title>Chromulinavorax destructans is a abundant pathogen of dominant heterotrophic picoflagllates.</title>
        <authorList>
            <person name="Deeg C.M."/>
            <person name="Zimmer M."/>
            <person name="Suttle C.A."/>
        </authorList>
    </citation>
    <scope>NUCLEOTIDE SEQUENCE [LARGE SCALE GENOMIC DNA]</scope>
    <source>
        <strain evidence="3 4">SeV1</strain>
    </source>
</reference>
<dbReference type="EMBL" id="CP025544">
    <property type="protein sequence ID" value="AXK60353.1"/>
    <property type="molecule type" value="Genomic_DNA"/>
</dbReference>
<keyword evidence="2" id="KW-0812">Transmembrane</keyword>
<organism evidence="3 4">
    <name type="scientific">Candidatus Chromulinivorax destructor</name>
    <dbReference type="NCBI Taxonomy" id="2066483"/>
    <lineage>
        <taxon>Bacteria</taxon>
        <taxon>Candidatus Babelota</taxon>
        <taxon>Candidatus Babeliae</taxon>
        <taxon>Candidatus Babeliales</taxon>
        <taxon>Candidatus Chromulinivoraceae</taxon>
        <taxon>Candidatus Chromulinivorax</taxon>
    </lineage>
</organism>
<accession>A0A345ZAN6</accession>
<name>A0A345ZAN6_9BACT</name>
<keyword evidence="1" id="KW-0175">Coiled coil</keyword>
<evidence type="ECO:0000256" key="1">
    <source>
        <dbReference type="SAM" id="Coils"/>
    </source>
</evidence>
<evidence type="ECO:0000313" key="4">
    <source>
        <dbReference type="Proteomes" id="UP000254834"/>
    </source>
</evidence>
<feature type="coiled-coil region" evidence="1">
    <location>
        <begin position="130"/>
        <end position="157"/>
    </location>
</feature>
<evidence type="ECO:0000313" key="3">
    <source>
        <dbReference type="EMBL" id="AXK60353.1"/>
    </source>
</evidence>
<gene>
    <name evidence="3" type="ORF">C0J27_01130</name>
</gene>
<keyword evidence="4" id="KW-1185">Reference proteome</keyword>
<dbReference type="AlphaFoldDB" id="A0A345ZAN6"/>
<feature type="transmembrane region" description="Helical" evidence="2">
    <location>
        <begin position="164"/>
        <end position="184"/>
    </location>
</feature>
<sequence>MILKFFELSKHIPPFIEIMSEVVTIWGFFNFIDQVVLQNAVSVADGALDRLITLRIAFNSILNKQSYNLMEHEEEIVETYRKMFIDIKQLNIADKYNSIKSYCESILKEQFVYLSIKNEDEKIKESQVLRIEIEKNISRLLKKLDELEQDLMNIFDMSFKGEYFISYLSKIILEVFLFSLVVYLIKIDCIYSAIYLSVGIFIFYRYFLYKTVESL</sequence>
<dbReference type="RefSeq" id="WP_115585368.1">
    <property type="nucleotide sequence ID" value="NZ_CP025544.1"/>
</dbReference>